<name>N6VQW6_9GAMM</name>
<comment type="caution">
    <text evidence="3">The sequence shown here is derived from an EMBL/GenBank/DDBJ whole genome shotgun (WGS) entry which is preliminary data.</text>
</comment>
<feature type="chain" id="PRO_5004126464" evidence="2">
    <location>
        <begin position="20"/>
        <end position="272"/>
    </location>
</feature>
<organism evidence="3 4">
    <name type="scientific">Marinobacter nanhaiticus D15-8W</name>
    <dbReference type="NCBI Taxonomy" id="626887"/>
    <lineage>
        <taxon>Bacteria</taxon>
        <taxon>Pseudomonadati</taxon>
        <taxon>Pseudomonadota</taxon>
        <taxon>Gammaproteobacteria</taxon>
        <taxon>Pseudomonadales</taxon>
        <taxon>Marinobacteraceae</taxon>
        <taxon>Marinobacter</taxon>
    </lineage>
</organism>
<dbReference type="Proteomes" id="UP000013165">
    <property type="component" value="Unassembled WGS sequence"/>
</dbReference>
<dbReference type="EMBL" id="APLQ01000014">
    <property type="protein sequence ID" value="ENO12600.1"/>
    <property type="molecule type" value="Genomic_DNA"/>
</dbReference>
<keyword evidence="4" id="KW-1185">Reference proteome</keyword>
<evidence type="ECO:0000256" key="1">
    <source>
        <dbReference type="SAM" id="MobiDB-lite"/>
    </source>
</evidence>
<keyword evidence="2" id="KW-0732">Signal</keyword>
<feature type="signal peptide" evidence="2">
    <location>
        <begin position="1"/>
        <end position="19"/>
    </location>
</feature>
<accession>N6VQW6</accession>
<dbReference type="AlphaFoldDB" id="N6VQW6"/>
<sequence>MLGKLLASISTIFLSFILAACGGDGDDSSSLSGLNPENVNAGENPEDEDTTETLPPILPGYYYSEVSVNNVLEYSGATIIDSEGNFATYIPETDGTFGTLQGSSDNQFIGSGVNFTYTTNWERNSGTITGSATNNTTATLFLDASQTDYQSVTTISRPAGYSDSGATLSDISGIYLMQEAGLLTKEFTIQDDGSIEGSDESGCRFDGTASVPDQSVSVIRVAFIASNCGDTALGTAGQRNGDYSGLGILMEGGRLLIFGHNDTVVTYFNGQK</sequence>
<feature type="region of interest" description="Disordered" evidence="1">
    <location>
        <begin position="29"/>
        <end position="56"/>
    </location>
</feature>
<dbReference type="STRING" id="626887.J057_14400"/>
<dbReference type="HOGENOM" id="CLU_1097556_0_0_6"/>
<evidence type="ECO:0000313" key="3">
    <source>
        <dbReference type="EMBL" id="ENO12600.1"/>
    </source>
</evidence>
<proteinExistence type="predicted"/>
<dbReference type="PROSITE" id="PS51257">
    <property type="entry name" value="PROKAR_LIPOPROTEIN"/>
    <property type="match status" value="1"/>
</dbReference>
<evidence type="ECO:0000313" key="4">
    <source>
        <dbReference type="Proteomes" id="UP000013165"/>
    </source>
</evidence>
<reference evidence="3 4" key="1">
    <citation type="journal article" date="2013" name="Genome Announc.">
        <title>Genome Sequence of the Polycyclic Aromatic Hydrocarbon-Degrading Bacterium Strain Marinobacter nanhaiticus D15-8WT.</title>
        <authorList>
            <person name="Cui Z."/>
            <person name="Gao W."/>
            <person name="Li Q."/>
            <person name="Xu G."/>
            <person name="Zheng L."/>
        </authorList>
    </citation>
    <scope>NUCLEOTIDE SEQUENCE [LARGE SCALE GENOMIC DNA]</scope>
    <source>
        <strain evidence="3 4">D15-8W</strain>
    </source>
</reference>
<dbReference type="RefSeq" id="WP_004580830.1">
    <property type="nucleotide sequence ID" value="NZ_AP028878.1"/>
</dbReference>
<evidence type="ECO:0000256" key="2">
    <source>
        <dbReference type="SAM" id="SignalP"/>
    </source>
</evidence>
<gene>
    <name evidence="3" type="ORF">J057_14400</name>
</gene>
<protein>
    <submittedName>
        <fullName evidence="3">Uncharacterized protein</fullName>
    </submittedName>
</protein>
<dbReference type="OrthoDB" id="6372241at2"/>